<evidence type="ECO:0000259" key="1">
    <source>
        <dbReference type="Pfam" id="PF08241"/>
    </source>
</evidence>
<sequence length="263" mass="29487">MADNPAKYFDDLATTYESLIGLITADIAHHILYEVLPAPDSTAVIHDNACGTGIVTQYLEDIASRTRLYPTILATDFVPSVVEVAKRKNISVMDSQALTFLDDFFDLSITNFGIFFLPEPQKGADHIYRTLKPGGVAVVTSWKARPLMDTIKAAQRLICPGTKPFGAPWEREWSKEETLRNVLENAGFKGENIQIVEKRTDAVYEPFMRDVHMVAKAYTSMIEEWREEDKEKLGPEMLKILQAREDGLAEGLCLVAYIAIAKK</sequence>
<name>A0A0D2A055_9EURO</name>
<dbReference type="GeneID" id="27329738"/>
<feature type="domain" description="Methyltransferase type 11" evidence="1">
    <location>
        <begin position="47"/>
        <end position="138"/>
    </location>
</feature>
<accession>A0A0D2A055</accession>
<organism evidence="2 3">
    <name type="scientific">Exophiala spinifera</name>
    <dbReference type="NCBI Taxonomy" id="91928"/>
    <lineage>
        <taxon>Eukaryota</taxon>
        <taxon>Fungi</taxon>
        <taxon>Dikarya</taxon>
        <taxon>Ascomycota</taxon>
        <taxon>Pezizomycotina</taxon>
        <taxon>Eurotiomycetes</taxon>
        <taxon>Chaetothyriomycetidae</taxon>
        <taxon>Chaetothyriales</taxon>
        <taxon>Herpotrichiellaceae</taxon>
        <taxon>Exophiala</taxon>
    </lineage>
</organism>
<dbReference type="SUPFAM" id="SSF53335">
    <property type="entry name" value="S-adenosyl-L-methionine-dependent methyltransferases"/>
    <property type="match status" value="1"/>
</dbReference>
<dbReference type="AlphaFoldDB" id="A0A0D2A055"/>
<gene>
    <name evidence="2" type="ORF">PV08_02655</name>
</gene>
<dbReference type="HOGENOM" id="CLU_065416_2_1_1"/>
<evidence type="ECO:0000313" key="2">
    <source>
        <dbReference type="EMBL" id="KIW18367.1"/>
    </source>
</evidence>
<proteinExistence type="predicted"/>
<dbReference type="Proteomes" id="UP000053328">
    <property type="component" value="Unassembled WGS sequence"/>
</dbReference>
<dbReference type="Gene3D" id="3.40.50.150">
    <property type="entry name" value="Vaccinia Virus protein VP39"/>
    <property type="match status" value="1"/>
</dbReference>
<dbReference type="EMBL" id="KN847493">
    <property type="protein sequence ID" value="KIW18367.1"/>
    <property type="molecule type" value="Genomic_DNA"/>
</dbReference>
<dbReference type="VEuPathDB" id="FungiDB:PV08_02655"/>
<reference evidence="2 3" key="1">
    <citation type="submission" date="2015-01" db="EMBL/GenBank/DDBJ databases">
        <title>The Genome Sequence of Exophiala spinifera CBS89968.</title>
        <authorList>
            <consortium name="The Broad Institute Genomics Platform"/>
            <person name="Cuomo C."/>
            <person name="de Hoog S."/>
            <person name="Gorbushina A."/>
            <person name="Stielow B."/>
            <person name="Teixiera M."/>
            <person name="Abouelleil A."/>
            <person name="Chapman S.B."/>
            <person name="Priest M."/>
            <person name="Young S.K."/>
            <person name="Wortman J."/>
            <person name="Nusbaum C."/>
            <person name="Birren B."/>
        </authorList>
    </citation>
    <scope>NUCLEOTIDE SEQUENCE [LARGE SCALE GENOMIC DNA]</scope>
    <source>
        <strain evidence="2 3">CBS 89968</strain>
    </source>
</reference>
<keyword evidence="3" id="KW-1185">Reference proteome</keyword>
<dbReference type="CDD" id="cd02440">
    <property type="entry name" value="AdoMet_MTases"/>
    <property type="match status" value="1"/>
</dbReference>
<dbReference type="InterPro" id="IPR013216">
    <property type="entry name" value="Methyltransf_11"/>
</dbReference>
<dbReference type="STRING" id="91928.A0A0D2A055"/>
<dbReference type="RefSeq" id="XP_016238583.1">
    <property type="nucleotide sequence ID" value="XM_016377013.1"/>
</dbReference>
<dbReference type="Pfam" id="PF08241">
    <property type="entry name" value="Methyltransf_11"/>
    <property type="match status" value="1"/>
</dbReference>
<dbReference type="OrthoDB" id="2013972at2759"/>
<evidence type="ECO:0000313" key="3">
    <source>
        <dbReference type="Proteomes" id="UP000053328"/>
    </source>
</evidence>
<dbReference type="PANTHER" id="PTHR43591:SF105">
    <property type="entry name" value="METHYLTRANSFERASE DOMAIN-CONTAINING PROTEIN-RELATED"/>
    <property type="match status" value="1"/>
</dbReference>
<dbReference type="GO" id="GO:0008757">
    <property type="term" value="F:S-adenosylmethionine-dependent methyltransferase activity"/>
    <property type="evidence" value="ECO:0007669"/>
    <property type="project" value="InterPro"/>
</dbReference>
<protein>
    <recommendedName>
        <fullName evidence="1">Methyltransferase type 11 domain-containing protein</fullName>
    </recommendedName>
</protein>
<dbReference type="InterPro" id="IPR029063">
    <property type="entry name" value="SAM-dependent_MTases_sf"/>
</dbReference>
<dbReference type="PANTHER" id="PTHR43591">
    <property type="entry name" value="METHYLTRANSFERASE"/>
    <property type="match status" value="1"/>
</dbReference>